<reference evidence="1" key="1">
    <citation type="submission" date="2014-05" db="EMBL/GenBank/DDBJ databases">
        <authorList>
            <person name="Chronopoulou M."/>
        </authorList>
    </citation>
    <scope>NUCLEOTIDE SEQUENCE</scope>
    <source>
        <tissue evidence="1">Whole organism</tissue>
    </source>
</reference>
<sequence>ESLRIDSLYILNPLDTSKKIDVLHDALHLIKLLRNHRLEKGYHLPDGPQITKNDFIELTVRDCQELKLVHKIKDIQLECYSSQRQRVAFLSGHTIVNPLNTLSI</sequence>
<feature type="non-terminal residue" evidence="1">
    <location>
        <position position="1"/>
    </location>
</feature>
<accession>A0A0K2U6Q1</accession>
<proteinExistence type="predicted"/>
<organism evidence="1">
    <name type="scientific">Lepeophtheirus salmonis</name>
    <name type="common">Salmon louse</name>
    <name type="synonym">Caligus salmonis</name>
    <dbReference type="NCBI Taxonomy" id="72036"/>
    <lineage>
        <taxon>Eukaryota</taxon>
        <taxon>Metazoa</taxon>
        <taxon>Ecdysozoa</taxon>
        <taxon>Arthropoda</taxon>
        <taxon>Crustacea</taxon>
        <taxon>Multicrustacea</taxon>
        <taxon>Hexanauplia</taxon>
        <taxon>Copepoda</taxon>
        <taxon>Siphonostomatoida</taxon>
        <taxon>Caligidae</taxon>
        <taxon>Lepeophtheirus</taxon>
    </lineage>
</organism>
<name>A0A0K2U6Q1_LEPSM</name>
<evidence type="ECO:0000313" key="1">
    <source>
        <dbReference type="EMBL" id="CDW33612.1"/>
    </source>
</evidence>
<dbReference type="AlphaFoldDB" id="A0A0K2U6Q1"/>
<dbReference type="EMBL" id="HACA01016251">
    <property type="protein sequence ID" value="CDW33612.1"/>
    <property type="molecule type" value="Transcribed_RNA"/>
</dbReference>
<protein>
    <submittedName>
        <fullName evidence="1">Uncharacterized protein</fullName>
    </submittedName>
</protein>